<feature type="transmembrane region" description="Helical" evidence="5">
    <location>
        <begin position="341"/>
        <end position="366"/>
    </location>
</feature>
<dbReference type="Proteomes" id="UP000188912">
    <property type="component" value="Chromosome"/>
</dbReference>
<keyword evidence="7" id="KW-1185">Reference proteome</keyword>
<comment type="subcellular location">
    <subcellularLocation>
        <location evidence="1">Membrane</location>
        <topology evidence="1">Multi-pass membrane protein</topology>
    </subcellularLocation>
</comment>
<dbReference type="Pfam" id="PF01566">
    <property type="entry name" value="Nramp"/>
    <property type="match status" value="1"/>
</dbReference>
<reference evidence="6 7" key="2">
    <citation type="journal article" date="2016" name="Sci. Rep.">
        <title>The genome of Rhizobiales bacteria in predatory ants reveals urease gene functions but no genes for nitrogen fixation.</title>
        <authorList>
            <person name="Neuvonen M.M."/>
            <person name="Tamarit D."/>
            <person name="Naslund K."/>
            <person name="Liebig J."/>
            <person name="Feldhaar H."/>
            <person name="Moran N.A."/>
            <person name="Guy L."/>
            <person name="Andersson S.G."/>
        </authorList>
    </citation>
    <scope>NUCLEOTIDE SEQUENCE [LARGE SCALE GENOMIC DNA]</scope>
    <source>
        <strain evidence="6 7">Hsal</strain>
    </source>
</reference>
<evidence type="ECO:0000256" key="3">
    <source>
        <dbReference type="ARBA" id="ARBA00022989"/>
    </source>
</evidence>
<evidence type="ECO:0000256" key="5">
    <source>
        <dbReference type="SAM" id="Phobius"/>
    </source>
</evidence>
<feature type="transmembrane region" description="Helical" evidence="5">
    <location>
        <begin position="116"/>
        <end position="137"/>
    </location>
</feature>
<reference evidence="6 7" key="1">
    <citation type="journal article" date="2010" name="Science">
        <title>Genomic comparison of the ants Camponotus floridanus and Harpegnathos saltator.</title>
        <authorList>
            <person name="Bonasio R."/>
            <person name="Zhang G."/>
            <person name="Ye C."/>
            <person name="Mutti N.S."/>
            <person name="Fang X."/>
            <person name="Qin N."/>
            <person name="Donahue G."/>
            <person name="Yang P."/>
            <person name="Li Q."/>
            <person name="Li C."/>
            <person name="Zhang P."/>
            <person name="Huang Z."/>
            <person name="Berger S.L."/>
            <person name="Reinberg D."/>
            <person name="Wang J."/>
            <person name="Liebig J."/>
        </authorList>
    </citation>
    <scope>NUCLEOTIDE SEQUENCE [LARGE SCALE GENOMIC DNA]</scope>
    <source>
        <strain evidence="6 7">Hsal</strain>
    </source>
</reference>
<feature type="transmembrane region" description="Helical" evidence="5">
    <location>
        <begin position="149"/>
        <end position="167"/>
    </location>
</feature>
<organism evidence="6 7">
    <name type="scientific">Candidatus Tokpelaia hoelldobleri</name>
    <dbReference type="NCBI Taxonomy" id="1902579"/>
    <lineage>
        <taxon>Bacteria</taxon>
        <taxon>Pseudomonadati</taxon>
        <taxon>Pseudomonadota</taxon>
        <taxon>Alphaproteobacteria</taxon>
        <taxon>Hyphomicrobiales</taxon>
        <taxon>Candidatus Tokpelaia</taxon>
    </lineage>
</organism>
<keyword evidence="3 5" id="KW-1133">Transmembrane helix</keyword>
<keyword evidence="4 5" id="KW-0472">Membrane</keyword>
<feature type="transmembrane region" description="Helical" evidence="5">
    <location>
        <begin position="187"/>
        <end position="207"/>
    </location>
</feature>
<gene>
    <name evidence="6" type="ORF">BHV28_08770</name>
</gene>
<evidence type="ECO:0000256" key="2">
    <source>
        <dbReference type="ARBA" id="ARBA00022692"/>
    </source>
</evidence>
<feature type="transmembrane region" description="Helical" evidence="5">
    <location>
        <begin position="228"/>
        <end position="259"/>
    </location>
</feature>
<evidence type="ECO:0000256" key="1">
    <source>
        <dbReference type="ARBA" id="ARBA00004141"/>
    </source>
</evidence>
<dbReference type="GO" id="GO:0005886">
    <property type="term" value="C:plasma membrane"/>
    <property type="evidence" value="ECO:0007669"/>
    <property type="project" value="TreeGrafter"/>
</dbReference>
<dbReference type="InterPro" id="IPR001046">
    <property type="entry name" value="NRAMP_fam"/>
</dbReference>
<dbReference type="GO" id="GO:0005384">
    <property type="term" value="F:manganese ion transmembrane transporter activity"/>
    <property type="evidence" value="ECO:0007669"/>
    <property type="project" value="TreeGrafter"/>
</dbReference>
<proteinExistence type="predicted"/>
<evidence type="ECO:0000313" key="6">
    <source>
        <dbReference type="EMBL" id="AQS41576.1"/>
    </source>
</evidence>
<evidence type="ECO:0000313" key="7">
    <source>
        <dbReference type="Proteomes" id="UP000188912"/>
    </source>
</evidence>
<feature type="transmembrane region" description="Helical" evidence="5">
    <location>
        <begin position="12"/>
        <end position="33"/>
    </location>
</feature>
<dbReference type="PANTHER" id="PTHR11706">
    <property type="entry name" value="SOLUTE CARRIER PROTEIN FAMILY 11 MEMBER"/>
    <property type="match status" value="1"/>
</dbReference>
<dbReference type="EMBL" id="CP017315">
    <property type="protein sequence ID" value="AQS41576.1"/>
    <property type="molecule type" value="Genomic_DNA"/>
</dbReference>
<dbReference type="STRING" id="1902579.BHV28_08770"/>
<dbReference type="GO" id="GO:0015086">
    <property type="term" value="F:cadmium ion transmembrane transporter activity"/>
    <property type="evidence" value="ECO:0007669"/>
    <property type="project" value="TreeGrafter"/>
</dbReference>
<accession>A0A1U9JUP8</accession>
<feature type="transmembrane region" description="Helical" evidence="5">
    <location>
        <begin position="87"/>
        <end position="104"/>
    </location>
</feature>
<name>A0A1U9JUP8_9HYPH</name>
<feature type="transmembrane region" description="Helical" evidence="5">
    <location>
        <begin position="45"/>
        <end position="66"/>
    </location>
</feature>
<evidence type="ECO:0000256" key="4">
    <source>
        <dbReference type="ARBA" id="ARBA00023136"/>
    </source>
</evidence>
<feature type="transmembrane region" description="Helical" evidence="5">
    <location>
        <begin position="279"/>
        <end position="307"/>
    </location>
</feature>
<protein>
    <submittedName>
        <fullName evidence="6">Membrane protein</fullName>
    </submittedName>
</protein>
<feature type="transmembrane region" description="Helical" evidence="5">
    <location>
        <begin position="319"/>
        <end position="335"/>
    </location>
</feature>
<keyword evidence="2 5" id="KW-0812">Transmembrane</keyword>
<feature type="transmembrane region" description="Helical" evidence="5">
    <location>
        <begin position="381"/>
        <end position="400"/>
    </location>
</feature>
<sequence>MHSCKDKTASPVRGSLVAAIFLMATSAIGPGFITQTATFTVQLGASFAFAILASVLIDFVLQLNIWRIIVLTRKRASDIANEALPGSGYFLAVLIIAGGLVFNIGNIAGGGAGLDAMFGTGSQWGGIITAVTAVLLFTSGKAGLAMDRVIVLLGIVMIIMTCYVAFVSGPPVGKALRQTVWPETLNFATITTIVGGTIGGYITYAGAHRLLDAGITGEKNLRHITRAAMSGIIVTGIMRYVLFLAILGVAAAGATIVFARDAANPAAQAFEYAAGSFGLRLFGLILWAASITSVIGAAYTSVSFMTVFKKNMTGGQRNIATMLFILISLAVFAFLKTAPTALLVFAGGFNGLILPVGFSIFLYVGFMRPDMMGGHRYNRPLLYLGTVACLFAWYMGIVSIKPVFAFLSL</sequence>
<dbReference type="GO" id="GO:0034755">
    <property type="term" value="P:iron ion transmembrane transport"/>
    <property type="evidence" value="ECO:0007669"/>
    <property type="project" value="TreeGrafter"/>
</dbReference>
<dbReference type="PANTHER" id="PTHR11706:SF2">
    <property type="entry name" value="TRANSPORTER PROTEIN"/>
    <property type="match status" value="1"/>
</dbReference>
<dbReference type="AlphaFoldDB" id="A0A1U9JUP8"/>
<dbReference type="KEGG" id="thd:BHV28_08770"/>